<reference evidence="2 3" key="1">
    <citation type="submission" date="2022-03" db="EMBL/GenBank/DDBJ databases">
        <authorList>
            <person name="Nunn A."/>
            <person name="Chopra R."/>
            <person name="Nunn A."/>
            <person name="Contreras Garrido A."/>
        </authorList>
    </citation>
    <scope>NUCLEOTIDE SEQUENCE [LARGE SCALE GENOMIC DNA]</scope>
</reference>
<evidence type="ECO:0000313" key="3">
    <source>
        <dbReference type="Proteomes" id="UP000836841"/>
    </source>
</evidence>
<comment type="caution">
    <text evidence="2">The sequence shown here is derived from an EMBL/GenBank/DDBJ whole genome shotgun (WGS) entry which is preliminary data.</text>
</comment>
<sequence>MAAEDGMAREKTADTSLSATESAPRSPKNKVNFFCSFGGKILPGLPTAASGMSEARLALCLFPATSNSPVPIPFSTYV</sequence>
<organism evidence="2 3">
    <name type="scientific">Thlaspi arvense</name>
    <name type="common">Field penny-cress</name>
    <dbReference type="NCBI Taxonomy" id="13288"/>
    <lineage>
        <taxon>Eukaryota</taxon>
        <taxon>Viridiplantae</taxon>
        <taxon>Streptophyta</taxon>
        <taxon>Embryophyta</taxon>
        <taxon>Tracheophyta</taxon>
        <taxon>Spermatophyta</taxon>
        <taxon>Magnoliopsida</taxon>
        <taxon>eudicotyledons</taxon>
        <taxon>Gunneridae</taxon>
        <taxon>Pentapetalae</taxon>
        <taxon>rosids</taxon>
        <taxon>malvids</taxon>
        <taxon>Brassicales</taxon>
        <taxon>Brassicaceae</taxon>
        <taxon>Thlaspideae</taxon>
        <taxon>Thlaspi</taxon>
    </lineage>
</organism>
<dbReference type="Proteomes" id="UP000836841">
    <property type="component" value="Unassembled WGS sequence"/>
</dbReference>
<dbReference type="AlphaFoldDB" id="A0AAU9SKJ2"/>
<gene>
    <name evidence="2" type="ORF">TAV2_LOCUS18352</name>
</gene>
<name>A0AAU9SKJ2_THLAR</name>
<proteinExistence type="predicted"/>
<feature type="region of interest" description="Disordered" evidence="1">
    <location>
        <begin position="1"/>
        <end position="29"/>
    </location>
</feature>
<dbReference type="EMBL" id="CAJVSB020000850">
    <property type="protein sequence ID" value="CAH2068715.1"/>
    <property type="molecule type" value="Genomic_DNA"/>
</dbReference>
<keyword evidence="3" id="KW-1185">Reference proteome</keyword>
<evidence type="ECO:0000256" key="1">
    <source>
        <dbReference type="SAM" id="MobiDB-lite"/>
    </source>
</evidence>
<evidence type="ECO:0000313" key="2">
    <source>
        <dbReference type="EMBL" id="CAH2068715.1"/>
    </source>
</evidence>
<feature type="compositionally biased region" description="Polar residues" evidence="1">
    <location>
        <begin position="14"/>
        <end position="23"/>
    </location>
</feature>
<accession>A0AAU9SKJ2</accession>
<feature type="compositionally biased region" description="Basic and acidic residues" evidence="1">
    <location>
        <begin position="1"/>
        <end position="13"/>
    </location>
</feature>
<protein>
    <submittedName>
        <fullName evidence="2">Uncharacterized protein</fullName>
    </submittedName>
</protein>